<keyword evidence="3" id="KW-1185">Reference proteome</keyword>
<evidence type="ECO:0000313" key="3">
    <source>
        <dbReference type="Proteomes" id="UP001501461"/>
    </source>
</evidence>
<feature type="transmembrane region" description="Helical" evidence="1">
    <location>
        <begin position="260"/>
        <end position="281"/>
    </location>
</feature>
<accession>A0ABP5GBF5</accession>
<evidence type="ECO:0000256" key="1">
    <source>
        <dbReference type="SAM" id="Phobius"/>
    </source>
</evidence>
<feature type="transmembrane region" description="Helical" evidence="1">
    <location>
        <begin position="23"/>
        <end position="50"/>
    </location>
</feature>
<dbReference type="Pfam" id="PF11139">
    <property type="entry name" value="SfLAP"/>
    <property type="match status" value="1"/>
</dbReference>
<feature type="transmembrane region" description="Helical" evidence="1">
    <location>
        <begin position="99"/>
        <end position="118"/>
    </location>
</feature>
<dbReference type="InterPro" id="IPR021315">
    <property type="entry name" value="Gap/Sap"/>
</dbReference>
<sequence length="287" mass="30669">MADGTWGARAYRRSMDTDIATSFAVLLPLLAGLALIDSLSFGTLAIPVWLMMAPGKLRATKVMIYLATIGGFYFVVGVMLLFAARFASLQFEIDWNHPVIMLGGFVVGAGLLILSFVIEPPKSLQKDTTSKKASGMYTRLAAWRQSAVEDNVSALDARISQTNTKQRTKSGTVTLMSIAVTAGVLEVATMLPYLAAIGLLTASAPALGLGFVQSSGLLAAYCVIMLVPSLTLFLGRTVLRNAVSPLLERIDEWFAKNGQSTIAWVIGAVGVVLMLNTWSAVENVLFG</sequence>
<keyword evidence="1" id="KW-1133">Transmembrane helix</keyword>
<dbReference type="Proteomes" id="UP001501461">
    <property type="component" value="Unassembled WGS sequence"/>
</dbReference>
<comment type="caution">
    <text evidence="2">The sequence shown here is derived from an EMBL/GenBank/DDBJ whole genome shotgun (WGS) entry which is preliminary data.</text>
</comment>
<name>A0ABP5GBF5_9MICC</name>
<evidence type="ECO:0000313" key="2">
    <source>
        <dbReference type="EMBL" id="GAA2043341.1"/>
    </source>
</evidence>
<feature type="transmembrane region" description="Helical" evidence="1">
    <location>
        <begin position="173"/>
        <end position="198"/>
    </location>
</feature>
<protein>
    <submittedName>
        <fullName evidence="2">GAP family protein</fullName>
    </submittedName>
</protein>
<keyword evidence="1" id="KW-0812">Transmembrane</keyword>
<keyword evidence="1" id="KW-0472">Membrane</keyword>
<dbReference type="EMBL" id="BAAAMN010000049">
    <property type="protein sequence ID" value="GAA2043341.1"/>
    <property type="molecule type" value="Genomic_DNA"/>
</dbReference>
<feature type="transmembrane region" description="Helical" evidence="1">
    <location>
        <begin position="218"/>
        <end position="239"/>
    </location>
</feature>
<proteinExistence type="predicted"/>
<organism evidence="2 3">
    <name type="scientific">Yaniella flava</name>
    <dbReference type="NCBI Taxonomy" id="287930"/>
    <lineage>
        <taxon>Bacteria</taxon>
        <taxon>Bacillati</taxon>
        <taxon>Actinomycetota</taxon>
        <taxon>Actinomycetes</taxon>
        <taxon>Micrococcales</taxon>
        <taxon>Micrococcaceae</taxon>
        <taxon>Yaniella</taxon>
    </lineage>
</organism>
<feature type="transmembrane region" description="Helical" evidence="1">
    <location>
        <begin position="62"/>
        <end position="87"/>
    </location>
</feature>
<gene>
    <name evidence="2" type="ORF">GCM10009720_25220</name>
</gene>
<reference evidence="3" key="1">
    <citation type="journal article" date="2019" name="Int. J. Syst. Evol. Microbiol.">
        <title>The Global Catalogue of Microorganisms (GCM) 10K type strain sequencing project: providing services to taxonomists for standard genome sequencing and annotation.</title>
        <authorList>
            <consortium name="The Broad Institute Genomics Platform"/>
            <consortium name="The Broad Institute Genome Sequencing Center for Infectious Disease"/>
            <person name="Wu L."/>
            <person name="Ma J."/>
        </authorList>
    </citation>
    <scope>NUCLEOTIDE SEQUENCE [LARGE SCALE GENOMIC DNA]</scope>
    <source>
        <strain evidence="3">JCM 13595</strain>
    </source>
</reference>